<keyword evidence="2" id="KW-1185">Reference proteome</keyword>
<dbReference type="OrthoDB" id="6436797at2759"/>
<protein>
    <submittedName>
        <fullName evidence="1">Uncharacterized protein</fullName>
    </submittedName>
</protein>
<proteinExistence type="predicted"/>
<name>A0A4Y2IU66_ARAVE</name>
<evidence type="ECO:0000313" key="2">
    <source>
        <dbReference type="Proteomes" id="UP000499080"/>
    </source>
</evidence>
<reference evidence="1 2" key="1">
    <citation type="journal article" date="2019" name="Sci. Rep.">
        <title>Orb-weaving spider Araneus ventricosus genome elucidates the spidroin gene catalogue.</title>
        <authorList>
            <person name="Kono N."/>
            <person name="Nakamura H."/>
            <person name="Ohtoshi R."/>
            <person name="Moran D.A.P."/>
            <person name="Shinohara A."/>
            <person name="Yoshida Y."/>
            <person name="Fujiwara M."/>
            <person name="Mori M."/>
            <person name="Tomita M."/>
            <person name="Arakawa K."/>
        </authorList>
    </citation>
    <scope>NUCLEOTIDE SEQUENCE [LARGE SCALE GENOMIC DNA]</scope>
</reference>
<gene>
    <name evidence="1" type="ORF">AVEN_64054_1</name>
</gene>
<accession>A0A4Y2IU66</accession>
<dbReference type="Proteomes" id="UP000499080">
    <property type="component" value="Unassembled WGS sequence"/>
</dbReference>
<comment type="caution">
    <text evidence="1">The sequence shown here is derived from an EMBL/GenBank/DDBJ whole genome shotgun (WGS) entry which is preliminary data.</text>
</comment>
<evidence type="ECO:0000313" key="1">
    <source>
        <dbReference type="EMBL" id="GBM81428.1"/>
    </source>
</evidence>
<dbReference type="EMBL" id="BGPR01002946">
    <property type="protein sequence ID" value="GBM81428.1"/>
    <property type="molecule type" value="Genomic_DNA"/>
</dbReference>
<organism evidence="1 2">
    <name type="scientific">Araneus ventricosus</name>
    <name type="common">Orbweaver spider</name>
    <name type="synonym">Epeira ventricosa</name>
    <dbReference type="NCBI Taxonomy" id="182803"/>
    <lineage>
        <taxon>Eukaryota</taxon>
        <taxon>Metazoa</taxon>
        <taxon>Ecdysozoa</taxon>
        <taxon>Arthropoda</taxon>
        <taxon>Chelicerata</taxon>
        <taxon>Arachnida</taxon>
        <taxon>Araneae</taxon>
        <taxon>Araneomorphae</taxon>
        <taxon>Entelegynae</taxon>
        <taxon>Araneoidea</taxon>
        <taxon>Araneidae</taxon>
        <taxon>Araneus</taxon>
    </lineage>
</organism>
<sequence length="85" mass="9291">MSTIRNYNIDNNTLVLLKNNGSKPICTAVVAVIPKSMREQALIACHDVGHIDAKKLFITRNNATGGQICEKNGKYTFKVGTSVKL</sequence>
<dbReference type="AlphaFoldDB" id="A0A4Y2IU66"/>